<dbReference type="InterPro" id="IPR004839">
    <property type="entry name" value="Aminotransferase_I/II_large"/>
</dbReference>
<name>A0ABR9SHE8_9BURK</name>
<dbReference type="EMBL" id="JADDOJ010000064">
    <property type="protein sequence ID" value="MBE7941784.1"/>
    <property type="molecule type" value="Genomic_DNA"/>
</dbReference>
<dbReference type="InterPro" id="IPR015421">
    <property type="entry name" value="PyrdxlP-dep_Trfase_major"/>
</dbReference>
<dbReference type="PANTHER" id="PTHR46383">
    <property type="entry name" value="ASPARTATE AMINOTRANSFERASE"/>
    <property type="match status" value="1"/>
</dbReference>
<protein>
    <submittedName>
        <fullName evidence="7">Aminotransferase class I/II-fold pyridoxal phosphate-dependent enzyme</fullName>
    </submittedName>
</protein>
<proteinExistence type="inferred from homology"/>
<comment type="cofactor">
    <cofactor evidence="1">
        <name>pyridoxal 5'-phosphate</name>
        <dbReference type="ChEBI" id="CHEBI:597326"/>
    </cofactor>
</comment>
<dbReference type="Pfam" id="PF00155">
    <property type="entry name" value="Aminotran_1_2"/>
    <property type="match status" value="1"/>
</dbReference>
<evidence type="ECO:0000313" key="7">
    <source>
        <dbReference type="EMBL" id="MBE7941784.1"/>
    </source>
</evidence>
<evidence type="ECO:0000256" key="5">
    <source>
        <dbReference type="ARBA" id="ARBA00022898"/>
    </source>
</evidence>
<feature type="domain" description="Aminotransferase class I/classII large" evidence="6">
    <location>
        <begin position="30"/>
        <end position="381"/>
    </location>
</feature>
<sequence length="392" mass="42028">MKSPAQRVALVDTPIIPTIAALARANPGTISLGQGVVSYGPPDEAVARLPALMADPQLHKYQGVMGIAPLLEAIAAKLAAENGIATAGESHIMVTAGSNMAFLNAVLAVADPGEEFILPMPFYFNQEMAVRLCGCVPVPVPTRADWSLDVDAIAAAITPRTRAIVTVSPNNPTGAVYAEEDLRAVNALCARHGLYHFSDEAYEYFTYGEARHFSPAAIPGAQAHTLSFFSLSKNFGMASWRVGYVVFPHALFDAMNKVQDTNLICAPVPSQLLAVEALRLGRAWVQPRVDALAQVRTAVHQALGALEGLAQFPRTAGAFYVLMRLPGVEDPMAFNRAMVERHHVATIPGFAFGLADTRSANYQRLSYGALDPASVAEGVQRYVAAVKDWYRA</sequence>
<evidence type="ECO:0000256" key="2">
    <source>
        <dbReference type="ARBA" id="ARBA00007441"/>
    </source>
</evidence>
<dbReference type="Proteomes" id="UP000715965">
    <property type="component" value="Unassembled WGS sequence"/>
</dbReference>
<keyword evidence="8" id="KW-1185">Reference proteome</keyword>
<dbReference type="Gene3D" id="3.40.640.10">
    <property type="entry name" value="Type I PLP-dependent aspartate aminotransferase-like (Major domain)"/>
    <property type="match status" value="1"/>
</dbReference>
<evidence type="ECO:0000259" key="6">
    <source>
        <dbReference type="Pfam" id="PF00155"/>
    </source>
</evidence>
<evidence type="ECO:0000256" key="3">
    <source>
        <dbReference type="ARBA" id="ARBA00022576"/>
    </source>
</evidence>
<dbReference type="RefSeq" id="WP_193781347.1">
    <property type="nucleotide sequence ID" value="NZ_JADDOJ010000064.1"/>
</dbReference>
<comment type="caution">
    <text evidence="7">The sequence shown here is derived from an EMBL/GenBank/DDBJ whole genome shotgun (WGS) entry which is preliminary data.</text>
</comment>
<reference evidence="7 8" key="1">
    <citation type="submission" date="2020-10" db="EMBL/GenBank/DDBJ databases">
        <title>Draft genome of Ramlibacter aquaticus LMG 30558.</title>
        <authorList>
            <person name="Props R."/>
        </authorList>
    </citation>
    <scope>NUCLEOTIDE SEQUENCE [LARGE SCALE GENOMIC DNA]</scope>
    <source>
        <strain evidence="7 8">LMG 30558</strain>
    </source>
</reference>
<dbReference type="CDD" id="cd00609">
    <property type="entry name" value="AAT_like"/>
    <property type="match status" value="1"/>
</dbReference>
<evidence type="ECO:0000256" key="1">
    <source>
        <dbReference type="ARBA" id="ARBA00001933"/>
    </source>
</evidence>
<accession>A0ABR9SHE8</accession>
<evidence type="ECO:0000313" key="8">
    <source>
        <dbReference type="Proteomes" id="UP000715965"/>
    </source>
</evidence>
<keyword evidence="4" id="KW-0808">Transferase</keyword>
<dbReference type="SUPFAM" id="SSF53383">
    <property type="entry name" value="PLP-dependent transferases"/>
    <property type="match status" value="1"/>
</dbReference>
<dbReference type="GO" id="GO:0008483">
    <property type="term" value="F:transaminase activity"/>
    <property type="evidence" value="ECO:0007669"/>
    <property type="project" value="UniProtKB-KW"/>
</dbReference>
<keyword evidence="5" id="KW-0663">Pyridoxal phosphate</keyword>
<dbReference type="InterPro" id="IPR050596">
    <property type="entry name" value="AspAT/PAT-like"/>
</dbReference>
<keyword evidence="3 7" id="KW-0032">Aminotransferase</keyword>
<comment type="similarity">
    <text evidence="2">Belongs to the class-I pyridoxal-phosphate-dependent aminotransferase family.</text>
</comment>
<dbReference type="InterPro" id="IPR015424">
    <property type="entry name" value="PyrdxlP-dep_Trfase"/>
</dbReference>
<dbReference type="PANTHER" id="PTHR46383:SF5">
    <property type="entry name" value="AMINOTRANSFERASE CLASS I_CLASSII DOMAIN-CONTAINING PROTEIN"/>
    <property type="match status" value="1"/>
</dbReference>
<evidence type="ECO:0000256" key="4">
    <source>
        <dbReference type="ARBA" id="ARBA00022679"/>
    </source>
</evidence>
<dbReference type="InterPro" id="IPR015422">
    <property type="entry name" value="PyrdxlP-dep_Trfase_small"/>
</dbReference>
<organism evidence="7 8">
    <name type="scientific">Ramlibacter aquaticus</name>
    <dbReference type="NCBI Taxonomy" id="2780094"/>
    <lineage>
        <taxon>Bacteria</taxon>
        <taxon>Pseudomonadati</taxon>
        <taxon>Pseudomonadota</taxon>
        <taxon>Betaproteobacteria</taxon>
        <taxon>Burkholderiales</taxon>
        <taxon>Comamonadaceae</taxon>
        <taxon>Ramlibacter</taxon>
    </lineage>
</organism>
<gene>
    <name evidence="7" type="ORF">IM725_14480</name>
</gene>
<dbReference type="Gene3D" id="3.90.1150.10">
    <property type="entry name" value="Aspartate Aminotransferase, domain 1"/>
    <property type="match status" value="1"/>
</dbReference>